<proteinExistence type="predicted"/>
<dbReference type="SUPFAM" id="SSF56300">
    <property type="entry name" value="Metallo-dependent phosphatases"/>
    <property type="match status" value="1"/>
</dbReference>
<protein>
    <recommendedName>
        <fullName evidence="3">Metallophosphatase</fullName>
    </recommendedName>
</protein>
<dbReference type="CDD" id="cd00838">
    <property type="entry name" value="MPP_superfamily"/>
    <property type="match status" value="1"/>
</dbReference>
<organism evidence="1 2">
    <name type="scientific">Microcoleus asticus IPMA8</name>
    <dbReference type="NCBI Taxonomy" id="2563858"/>
    <lineage>
        <taxon>Bacteria</taxon>
        <taxon>Bacillati</taxon>
        <taxon>Cyanobacteriota</taxon>
        <taxon>Cyanophyceae</taxon>
        <taxon>Oscillatoriophycideae</taxon>
        <taxon>Oscillatoriales</taxon>
        <taxon>Microcoleaceae</taxon>
        <taxon>Microcoleus</taxon>
        <taxon>Microcoleus asticus</taxon>
    </lineage>
</organism>
<comment type="caution">
    <text evidence="1">The sequence shown here is derived from an EMBL/GenBank/DDBJ whole genome shotgun (WGS) entry which is preliminary data.</text>
</comment>
<name>A0ABX2D6Y7_9CYAN</name>
<sequence length="242" mass="26990">MKTWAILTGIEGNLAAYEAVLADIKRLRIRVDELYILGDLVGPHPDCEKLVQRVRAPKRGEIEPQICIGWWEEQCFNLHGIGSSPDAAELQEKYGADTIKLLWDSVSRKTVEWLRSLNFGFHELDCLLIHGSTVSASDELTPETPPPVMLDRVIRADANTLFCGRSGLAFEYQLQPSIINNWVQTLDSQEPPGTVSAKARRAIGVGNVGRLSGQANYTLYDPDTDTVKFRNVSYTTRKGFQA</sequence>
<dbReference type="EMBL" id="SRRZ01000207">
    <property type="protein sequence ID" value="NQE38334.1"/>
    <property type="molecule type" value="Genomic_DNA"/>
</dbReference>
<dbReference type="RefSeq" id="WP_172192991.1">
    <property type="nucleotide sequence ID" value="NZ_CAWPPK010000121.1"/>
</dbReference>
<reference evidence="1 2" key="1">
    <citation type="journal article" date="2020" name="Sci. Rep.">
        <title>A novel cyanobacterial geosmin producer, revising GeoA distribution and dispersion patterns in Bacteria.</title>
        <authorList>
            <person name="Churro C."/>
            <person name="Semedo-Aguiar A.P."/>
            <person name="Silva A.D."/>
            <person name="Pereira-Leal J.B."/>
            <person name="Leite R.B."/>
        </authorList>
    </citation>
    <scope>NUCLEOTIDE SEQUENCE [LARGE SCALE GENOMIC DNA]</scope>
    <source>
        <strain evidence="1 2">IPMA8</strain>
    </source>
</reference>
<accession>A0ABX2D6Y7</accession>
<dbReference type="InterPro" id="IPR029052">
    <property type="entry name" value="Metallo-depent_PP-like"/>
</dbReference>
<evidence type="ECO:0008006" key="3">
    <source>
        <dbReference type="Google" id="ProtNLM"/>
    </source>
</evidence>
<keyword evidence="2" id="KW-1185">Reference proteome</keyword>
<evidence type="ECO:0000313" key="1">
    <source>
        <dbReference type="EMBL" id="NQE38334.1"/>
    </source>
</evidence>
<gene>
    <name evidence="1" type="ORF">E5S67_06119</name>
</gene>
<dbReference type="Gene3D" id="3.60.21.10">
    <property type="match status" value="1"/>
</dbReference>
<evidence type="ECO:0000313" key="2">
    <source>
        <dbReference type="Proteomes" id="UP000702425"/>
    </source>
</evidence>
<dbReference type="Proteomes" id="UP000702425">
    <property type="component" value="Unassembled WGS sequence"/>
</dbReference>